<dbReference type="Proteomes" id="UP000472580">
    <property type="component" value="Unassembled WGS sequence"/>
</dbReference>
<dbReference type="Gene3D" id="1.10.530.10">
    <property type="match status" value="1"/>
</dbReference>
<feature type="region of interest" description="Disordered" evidence="1">
    <location>
        <begin position="259"/>
        <end position="287"/>
    </location>
</feature>
<organism evidence="3 4">
    <name type="scientific">Parasutterella muris</name>
    <dbReference type="NCBI Taxonomy" id="2565572"/>
    <lineage>
        <taxon>Bacteria</taxon>
        <taxon>Pseudomonadati</taxon>
        <taxon>Pseudomonadota</taxon>
        <taxon>Betaproteobacteria</taxon>
        <taxon>Burkholderiales</taxon>
        <taxon>Sutterellaceae</taxon>
        <taxon>Parasutterella</taxon>
    </lineage>
</organism>
<gene>
    <name evidence="3" type="ORF">E5987_07390</name>
</gene>
<evidence type="ECO:0000256" key="1">
    <source>
        <dbReference type="SAM" id="MobiDB-lite"/>
    </source>
</evidence>
<feature type="compositionally biased region" description="Polar residues" evidence="1">
    <location>
        <begin position="269"/>
        <end position="287"/>
    </location>
</feature>
<reference evidence="3 4" key="1">
    <citation type="submission" date="2019-12" db="EMBL/GenBank/DDBJ databases">
        <title>Microbes associate with the intestines of laboratory mice.</title>
        <authorList>
            <person name="Navarre W."/>
            <person name="Wong E."/>
        </authorList>
    </citation>
    <scope>NUCLEOTIDE SEQUENCE [LARGE SCALE GENOMIC DNA]</scope>
    <source>
        <strain evidence="3 4">NM82_D38</strain>
    </source>
</reference>
<dbReference type="InterPro" id="IPR023346">
    <property type="entry name" value="Lysozyme-like_dom_sf"/>
</dbReference>
<dbReference type="InterPro" id="IPR008258">
    <property type="entry name" value="Transglycosylase_SLT_dom_1"/>
</dbReference>
<evidence type="ECO:0000313" key="4">
    <source>
        <dbReference type="Proteomes" id="UP000472580"/>
    </source>
</evidence>
<proteinExistence type="predicted"/>
<comment type="caution">
    <text evidence="3">The sequence shown here is derived from an EMBL/GenBank/DDBJ whole genome shotgun (WGS) entry which is preliminary data.</text>
</comment>
<dbReference type="Pfam" id="PF01464">
    <property type="entry name" value="SLT"/>
    <property type="match status" value="1"/>
</dbReference>
<dbReference type="AlphaFoldDB" id="A0A6L6YJI2"/>
<evidence type="ECO:0000313" key="3">
    <source>
        <dbReference type="EMBL" id="MVX57032.1"/>
    </source>
</evidence>
<dbReference type="EMBL" id="WSRP01000020">
    <property type="protein sequence ID" value="MVX57032.1"/>
    <property type="molecule type" value="Genomic_DNA"/>
</dbReference>
<protein>
    <submittedName>
        <fullName evidence="3">Transglycosylase SLT domain-containing protein</fullName>
    </submittedName>
</protein>
<name>A0A6L6YJI2_9BURK</name>
<sequence>MVPLPKTFLGWGRAQKITSLLELRETKRPCEPPRSPVQSKPSELSTEQSSLKVISDAVGNLVRRISNLSFLVKIFPSLVTNFSNKPILKQFIFVLCVAAPLHLAQADEFADLAQRCAPSVAVDTLRAIVKTESNFNPYAIGVVGGSIPQPKSFHEAMAAIARLELAGANYSVGLGQINKSNFAAFGIDAAKALDACTNLSVAAQILGDCYARAQKNGTTQSKNLHDALSCYYSGNFKQGYSHGYVNSVRKNAGLKKIPSLSSTEEEKPSTQSTLIVSTQDSQRGLIF</sequence>
<keyword evidence="4" id="KW-1185">Reference proteome</keyword>
<feature type="domain" description="Transglycosylase SLT" evidence="2">
    <location>
        <begin position="116"/>
        <end position="239"/>
    </location>
</feature>
<accession>A0A6L6YJI2</accession>
<evidence type="ECO:0000259" key="2">
    <source>
        <dbReference type="Pfam" id="PF01464"/>
    </source>
</evidence>
<dbReference type="SUPFAM" id="SSF53955">
    <property type="entry name" value="Lysozyme-like"/>
    <property type="match status" value="1"/>
</dbReference>
<dbReference type="CDD" id="cd16892">
    <property type="entry name" value="LT_VirB1-like"/>
    <property type="match status" value="1"/>
</dbReference>